<proteinExistence type="predicted"/>
<dbReference type="RefSeq" id="WP_074558826.1">
    <property type="nucleotide sequence ID" value="NZ_FMYE01000030.1"/>
</dbReference>
<accession>A0A1G6G7F1</accession>
<dbReference type="PROSITE" id="PS51257">
    <property type="entry name" value="PROKAR_LIPOPROTEIN"/>
    <property type="match status" value="1"/>
</dbReference>
<dbReference type="CDD" id="cd13121">
    <property type="entry name" value="BF2867_like_C"/>
    <property type="match status" value="1"/>
</dbReference>
<sequence>MKKIFYIIALGVGLAGCSNNEDELLSTGSFPEDHVIRIITEVNEPLSRAGYDVTNLERFGLMIRNSENAAYNYHKQMVGSGSTWSTSDGQQMLWDAERTPVTMIAYAPFMSEATPDASLTVNALTNQSTEENVKSSDFLLMKATVDPEQDLTPDGKLKISLNHAMSKLIIKITVNGTADASMNKLGDMAINGAVVNATCDLSAAAPVVVPAADAVVATVAPYKGTEFCECILPPQKIAEGFSVNFSYDGKLYIWTAKEAIELEKGVEHTLTLNVNTTVRLAAKMARNWATGQLIDRN</sequence>
<evidence type="ECO:0000313" key="2">
    <source>
        <dbReference type="Proteomes" id="UP000183670"/>
    </source>
</evidence>
<gene>
    <name evidence="1" type="ORF">SAMN05192581_103021</name>
</gene>
<dbReference type="InterPro" id="IPR042278">
    <property type="entry name" value="Mfa-like_1_N"/>
</dbReference>
<dbReference type="EMBL" id="FMYE01000030">
    <property type="protein sequence ID" value="SDB77914.1"/>
    <property type="molecule type" value="Genomic_DNA"/>
</dbReference>
<dbReference type="Gene3D" id="2.60.40.2630">
    <property type="match status" value="1"/>
</dbReference>
<reference evidence="1 2" key="1">
    <citation type="submission" date="2016-10" db="EMBL/GenBank/DDBJ databases">
        <authorList>
            <person name="de Groot N.N."/>
        </authorList>
    </citation>
    <scope>NUCLEOTIDE SEQUENCE [LARGE SCALE GENOMIC DNA]</scope>
    <source>
        <strain evidence="1 2">NLAE-zl-C500</strain>
    </source>
</reference>
<dbReference type="Proteomes" id="UP000183670">
    <property type="component" value="Unassembled WGS sequence"/>
</dbReference>
<dbReference type="AlphaFoldDB" id="A0A1G6G7F1"/>
<name>A0A1G6G7F1_BACOV</name>
<dbReference type="CDD" id="cd13120">
    <property type="entry name" value="BF2867_like_N"/>
    <property type="match status" value="1"/>
</dbReference>
<dbReference type="Gene3D" id="2.60.40.2620">
    <property type="entry name" value="Fimbrillin-like"/>
    <property type="match status" value="1"/>
</dbReference>
<dbReference type="InterPro" id="IPR025049">
    <property type="entry name" value="Mfa-like_1"/>
</dbReference>
<evidence type="ECO:0000313" key="1">
    <source>
        <dbReference type="EMBL" id="SDB77914.1"/>
    </source>
</evidence>
<dbReference type="Pfam" id="PF13149">
    <property type="entry name" value="Mfa_like_1"/>
    <property type="match status" value="1"/>
</dbReference>
<organism evidence="1 2">
    <name type="scientific">Bacteroides ovatus</name>
    <dbReference type="NCBI Taxonomy" id="28116"/>
    <lineage>
        <taxon>Bacteria</taxon>
        <taxon>Pseudomonadati</taxon>
        <taxon>Bacteroidota</taxon>
        <taxon>Bacteroidia</taxon>
        <taxon>Bacteroidales</taxon>
        <taxon>Bacteroidaceae</taxon>
        <taxon>Bacteroides</taxon>
    </lineage>
</organism>
<protein>
    <submittedName>
        <fullName evidence="1">Fimbrillin-like</fullName>
    </submittedName>
</protein>